<organism evidence="1 2">
    <name type="scientific">Coccomyxa viridis</name>
    <dbReference type="NCBI Taxonomy" id="1274662"/>
    <lineage>
        <taxon>Eukaryota</taxon>
        <taxon>Viridiplantae</taxon>
        <taxon>Chlorophyta</taxon>
        <taxon>core chlorophytes</taxon>
        <taxon>Trebouxiophyceae</taxon>
        <taxon>Trebouxiophyceae incertae sedis</taxon>
        <taxon>Coccomyxaceae</taxon>
        <taxon>Coccomyxa</taxon>
    </lineage>
</organism>
<proteinExistence type="predicted"/>
<dbReference type="Proteomes" id="UP001497392">
    <property type="component" value="Unassembled WGS sequence"/>
</dbReference>
<protein>
    <submittedName>
        <fullName evidence="1">G4657 protein</fullName>
    </submittedName>
</protein>
<evidence type="ECO:0000313" key="2">
    <source>
        <dbReference type="Proteomes" id="UP001497392"/>
    </source>
</evidence>
<comment type="caution">
    <text evidence="1">The sequence shown here is derived from an EMBL/GenBank/DDBJ whole genome shotgun (WGS) entry which is preliminary data.</text>
</comment>
<name>A0ABP1FVU4_9CHLO</name>
<keyword evidence="2" id="KW-1185">Reference proteome</keyword>
<gene>
    <name evidence="1" type="primary">g4657</name>
    <name evidence="1" type="ORF">VP750_LOCUS3972</name>
</gene>
<reference evidence="1 2" key="1">
    <citation type="submission" date="2024-06" db="EMBL/GenBank/DDBJ databases">
        <authorList>
            <person name="Kraege A."/>
            <person name="Thomma B."/>
        </authorList>
    </citation>
    <scope>NUCLEOTIDE SEQUENCE [LARGE SCALE GENOMIC DNA]</scope>
</reference>
<evidence type="ECO:0000313" key="1">
    <source>
        <dbReference type="EMBL" id="CAL5222313.1"/>
    </source>
</evidence>
<accession>A0ABP1FVU4</accession>
<sequence length="108" mass="11350">MAEASMARITCHCEGGDIQGVCLSATVGVPLTSKVRQRPNPAAQCSQLCATKEEVLRRCENAAAMHVGDATCTGFSFEECALSCADGCDAGCEVGRREHQCKGLRIGN</sequence>
<dbReference type="EMBL" id="CAXHTA020000006">
    <property type="protein sequence ID" value="CAL5222313.1"/>
    <property type="molecule type" value="Genomic_DNA"/>
</dbReference>